<keyword evidence="6" id="KW-0560">Oxidoreductase</keyword>
<keyword evidence="9" id="KW-1185">Reference proteome</keyword>
<comment type="pathway">
    <text evidence="1 6">Carbohydrate biosynthesis; dTDP-L-rhamnose biosynthesis.</text>
</comment>
<evidence type="ECO:0000259" key="7">
    <source>
        <dbReference type="Pfam" id="PF04321"/>
    </source>
</evidence>
<organism evidence="8 9">
    <name type="scientific">Candidatus Photodesmus blepharonis</name>
    <dbReference type="NCBI Taxonomy" id="1179155"/>
    <lineage>
        <taxon>Bacteria</taxon>
        <taxon>Pseudomonadati</taxon>
        <taxon>Pseudomonadota</taxon>
        <taxon>Gammaproteobacteria</taxon>
        <taxon>Vibrionales</taxon>
        <taxon>Vibrionaceae</taxon>
        <taxon>Candidatus Photodesmus</taxon>
    </lineage>
</organism>
<sequence length="292" mass="32502">MKILITGSNGQLGCSLISKLNNKVDVLAITRSDLNIVDKQAVFACIKKIRPDYILNAAAYTAVDKADLELELAFKVNCDGVAYLAEAAQIFDSVLFHISTDYVFDGLSNNAYTEMDVARPQSVYGKSKLAGEKMVLALCKKHIILRTSWVFGEHGNNFLKTMLRLARVDDVLSVVDDQFGGPTYSGDLADALITMLKAVKLDKNPEWGIYHFSGLPYVSWYGFAKKIFFEAERSGMLIKYPNLAPISSGNYPMLVKRPRNSKLNSNKINRIFGIKASSWETALKKIFISSFL</sequence>
<evidence type="ECO:0000256" key="2">
    <source>
        <dbReference type="ARBA" id="ARBA00010944"/>
    </source>
</evidence>
<evidence type="ECO:0000256" key="5">
    <source>
        <dbReference type="ARBA" id="ARBA00048200"/>
    </source>
</evidence>
<dbReference type="RefSeq" id="WP_034414917.1">
    <property type="nucleotide sequence ID" value="NZ_JGVK01000029.1"/>
</dbReference>
<dbReference type="CDD" id="cd05254">
    <property type="entry name" value="dTDP_HR_like_SDR_e"/>
    <property type="match status" value="1"/>
</dbReference>
<dbReference type="EC" id="1.1.1.133" evidence="3 6"/>
<dbReference type="SUPFAM" id="SSF51735">
    <property type="entry name" value="NAD(P)-binding Rossmann-fold domains"/>
    <property type="match status" value="1"/>
</dbReference>
<dbReference type="STRING" id="1179155.CF67_06038"/>
<evidence type="ECO:0000256" key="4">
    <source>
        <dbReference type="ARBA" id="ARBA00017099"/>
    </source>
</evidence>
<proteinExistence type="inferred from homology"/>
<dbReference type="Pfam" id="PF04321">
    <property type="entry name" value="RmlD_sub_bind"/>
    <property type="match status" value="1"/>
</dbReference>
<evidence type="ECO:0000256" key="1">
    <source>
        <dbReference type="ARBA" id="ARBA00004781"/>
    </source>
</evidence>
<feature type="domain" description="RmlD-like substrate binding" evidence="7">
    <location>
        <begin position="1"/>
        <end position="286"/>
    </location>
</feature>
<comment type="function">
    <text evidence="6">Catalyzes the reduction of dTDP-6-deoxy-L-lyxo-4-hexulose to yield dTDP-L-rhamnose.</text>
</comment>
<keyword evidence="6" id="KW-0521">NADP</keyword>
<dbReference type="InterPro" id="IPR036291">
    <property type="entry name" value="NAD(P)-bd_dom_sf"/>
</dbReference>
<comment type="catalytic activity">
    <reaction evidence="5 6">
        <text>dTDP-beta-L-rhamnose + NADP(+) = dTDP-4-dehydro-beta-L-rhamnose + NADPH + H(+)</text>
        <dbReference type="Rhea" id="RHEA:21796"/>
        <dbReference type="ChEBI" id="CHEBI:15378"/>
        <dbReference type="ChEBI" id="CHEBI:57510"/>
        <dbReference type="ChEBI" id="CHEBI:57783"/>
        <dbReference type="ChEBI" id="CHEBI:58349"/>
        <dbReference type="ChEBI" id="CHEBI:62830"/>
        <dbReference type="EC" id="1.1.1.133"/>
    </reaction>
</comment>
<protein>
    <recommendedName>
        <fullName evidence="4 6">dTDP-4-dehydrorhamnose reductase</fullName>
        <ecNumber evidence="3 6">1.1.1.133</ecNumber>
    </recommendedName>
</protein>
<dbReference type="Gene3D" id="3.90.25.10">
    <property type="entry name" value="UDP-galactose 4-epimerase, domain 1"/>
    <property type="match status" value="1"/>
</dbReference>
<dbReference type="EMBL" id="JGVK01000029">
    <property type="protein sequence ID" value="KEY90999.1"/>
    <property type="molecule type" value="Genomic_DNA"/>
</dbReference>
<dbReference type="PANTHER" id="PTHR10491">
    <property type="entry name" value="DTDP-4-DEHYDRORHAMNOSE REDUCTASE"/>
    <property type="match status" value="1"/>
</dbReference>
<dbReference type="UniPathway" id="UPA00124"/>
<dbReference type="GO" id="GO:0009243">
    <property type="term" value="P:O antigen biosynthetic process"/>
    <property type="evidence" value="ECO:0007669"/>
    <property type="project" value="UniProtKB-UniPathway"/>
</dbReference>
<dbReference type="GO" id="GO:0008831">
    <property type="term" value="F:dTDP-4-dehydrorhamnose reductase activity"/>
    <property type="evidence" value="ECO:0007669"/>
    <property type="project" value="UniProtKB-EC"/>
</dbReference>
<dbReference type="GO" id="GO:0019305">
    <property type="term" value="P:dTDP-rhamnose biosynthetic process"/>
    <property type="evidence" value="ECO:0007669"/>
    <property type="project" value="UniProtKB-UniPathway"/>
</dbReference>
<evidence type="ECO:0000256" key="3">
    <source>
        <dbReference type="ARBA" id="ARBA00012929"/>
    </source>
</evidence>
<comment type="similarity">
    <text evidence="2 6">Belongs to the dTDP-4-dehydrorhamnose reductase family.</text>
</comment>
<dbReference type="NCBIfam" id="TIGR01214">
    <property type="entry name" value="rmlD"/>
    <property type="match status" value="1"/>
</dbReference>
<dbReference type="Gene3D" id="3.40.50.720">
    <property type="entry name" value="NAD(P)-binding Rossmann-like Domain"/>
    <property type="match status" value="1"/>
</dbReference>
<dbReference type="eggNOG" id="COG1091">
    <property type="taxonomic scope" value="Bacteria"/>
</dbReference>
<comment type="caution">
    <text evidence="8">The sequence shown here is derived from an EMBL/GenBank/DDBJ whole genome shotgun (WGS) entry which is preliminary data.</text>
</comment>
<dbReference type="AlphaFoldDB" id="A0A084CMH0"/>
<dbReference type="InterPro" id="IPR005913">
    <property type="entry name" value="dTDP_dehydrorham_reduct"/>
</dbReference>
<dbReference type="UniPathway" id="UPA00281"/>
<dbReference type="GO" id="GO:0005829">
    <property type="term" value="C:cytosol"/>
    <property type="evidence" value="ECO:0007669"/>
    <property type="project" value="TreeGrafter"/>
</dbReference>
<evidence type="ECO:0000256" key="6">
    <source>
        <dbReference type="RuleBase" id="RU364082"/>
    </source>
</evidence>
<dbReference type="PANTHER" id="PTHR10491:SF4">
    <property type="entry name" value="METHIONINE ADENOSYLTRANSFERASE 2 SUBUNIT BETA"/>
    <property type="match status" value="1"/>
</dbReference>
<dbReference type="Proteomes" id="UP000053784">
    <property type="component" value="Unassembled WGS sequence"/>
</dbReference>
<accession>A0A084CMH0</accession>
<gene>
    <name evidence="8" type="ORF">CF67_06038</name>
</gene>
<evidence type="ECO:0000313" key="9">
    <source>
        <dbReference type="Proteomes" id="UP000053784"/>
    </source>
</evidence>
<dbReference type="InterPro" id="IPR029903">
    <property type="entry name" value="RmlD-like-bd"/>
</dbReference>
<comment type="cofactor">
    <cofactor evidence="6">
        <name>Mg(2+)</name>
        <dbReference type="ChEBI" id="CHEBI:18420"/>
    </cofactor>
    <text evidence="6">Binds 1 Mg(2+) ion per monomer.</text>
</comment>
<dbReference type="OrthoDB" id="9803892at2"/>
<evidence type="ECO:0000313" key="8">
    <source>
        <dbReference type="EMBL" id="KEY90999.1"/>
    </source>
</evidence>
<name>A0A084CMH0_9GAMM</name>
<reference evidence="8" key="1">
    <citation type="submission" date="2014-03" db="EMBL/GenBank/DDBJ databases">
        <title>Selection and divergence in the genomes of co-occurring obligate luminous symbionts with specific hosts.</title>
        <authorList>
            <person name="Hendry T.A."/>
            <person name="de Wet J.R."/>
            <person name="Dunlap P.V."/>
        </authorList>
    </citation>
    <scope>NUCLEOTIDE SEQUENCE [LARGE SCALE GENOMIC DNA]</scope>
    <source>
        <strain evidence="8">Ppalp.1</strain>
    </source>
</reference>